<proteinExistence type="predicted"/>
<evidence type="ECO:0000259" key="2">
    <source>
        <dbReference type="Pfam" id="PF13239"/>
    </source>
</evidence>
<dbReference type="AlphaFoldDB" id="A0A844BBD6"/>
<feature type="transmembrane region" description="Helical" evidence="1">
    <location>
        <begin position="65"/>
        <end position="83"/>
    </location>
</feature>
<feature type="domain" description="2TM" evidence="2">
    <location>
        <begin position="23"/>
        <end position="95"/>
    </location>
</feature>
<organism evidence="3 4">
    <name type="scientific">Caenimonas koreensis DSM 17982</name>
    <dbReference type="NCBI Taxonomy" id="1121255"/>
    <lineage>
        <taxon>Bacteria</taxon>
        <taxon>Pseudomonadati</taxon>
        <taxon>Pseudomonadota</taxon>
        <taxon>Betaproteobacteria</taxon>
        <taxon>Burkholderiales</taxon>
        <taxon>Comamonadaceae</taxon>
        <taxon>Caenimonas</taxon>
    </lineage>
</organism>
<accession>A0A844BBD6</accession>
<protein>
    <recommendedName>
        <fullName evidence="2">2TM domain-containing protein</fullName>
    </recommendedName>
</protein>
<dbReference type="OrthoDB" id="21915at2"/>
<keyword evidence="1" id="KW-0472">Membrane</keyword>
<keyword evidence="4" id="KW-1185">Reference proteome</keyword>
<dbReference type="Pfam" id="PF13239">
    <property type="entry name" value="2TM"/>
    <property type="match status" value="1"/>
</dbReference>
<gene>
    <name evidence="3" type="ORF">GHT07_11070</name>
</gene>
<dbReference type="InterPro" id="IPR025698">
    <property type="entry name" value="2TM_dom"/>
</dbReference>
<name>A0A844BBD6_9BURK</name>
<dbReference type="EMBL" id="WJBU01000010">
    <property type="protein sequence ID" value="MRD47821.1"/>
    <property type="molecule type" value="Genomic_DNA"/>
</dbReference>
<sequence length="108" mass="12325">MICNLRTPPAMNRLSNDEIERLAHKRAGAKLGWYFHFAVYVVVNTFLFALSYFGLRERAWSMYPVLGWGLGVALHGLSVFLIGQGGGIREKMVQQERERLQRQRSGGQ</sequence>
<comment type="caution">
    <text evidence="3">The sequence shown here is derived from an EMBL/GenBank/DDBJ whole genome shotgun (WGS) entry which is preliminary data.</text>
</comment>
<reference evidence="3 4" key="1">
    <citation type="submission" date="2019-11" db="EMBL/GenBank/DDBJ databases">
        <title>Caenimonas koreensis gen. nov., sp. nov., isolated from activated sludge.</title>
        <authorList>
            <person name="Seung H.R."/>
        </authorList>
    </citation>
    <scope>NUCLEOTIDE SEQUENCE [LARGE SCALE GENOMIC DNA]</scope>
    <source>
        <strain evidence="3 4">EMB320</strain>
    </source>
</reference>
<feature type="transmembrane region" description="Helical" evidence="1">
    <location>
        <begin position="31"/>
        <end position="53"/>
    </location>
</feature>
<evidence type="ECO:0000313" key="3">
    <source>
        <dbReference type="EMBL" id="MRD47821.1"/>
    </source>
</evidence>
<evidence type="ECO:0000313" key="4">
    <source>
        <dbReference type="Proteomes" id="UP000487350"/>
    </source>
</evidence>
<keyword evidence="1" id="KW-0812">Transmembrane</keyword>
<dbReference type="Proteomes" id="UP000487350">
    <property type="component" value="Unassembled WGS sequence"/>
</dbReference>
<keyword evidence="1" id="KW-1133">Transmembrane helix</keyword>
<evidence type="ECO:0000256" key="1">
    <source>
        <dbReference type="SAM" id="Phobius"/>
    </source>
</evidence>